<dbReference type="Proteomes" id="UP000237347">
    <property type="component" value="Unassembled WGS sequence"/>
</dbReference>
<protein>
    <submittedName>
        <fullName evidence="1">Ribonuclease h protein</fullName>
    </submittedName>
</protein>
<sequence>MAKIKSCLDVFSCRSGQNVNFHKLVIIFNQNTPHSLKIRLANSVGINASNKKEKYLGITIVLSKDKKVACEEIIEKVKQRLQGWKKKTLSQVGRATLISSVASSLPSYQASSLILPYQICSKLDALLRGLTVKAFSKPRNRKKKKKKKTTTR</sequence>
<dbReference type="EMBL" id="PKMF04000219">
    <property type="protein sequence ID" value="KAK7842535.1"/>
    <property type="molecule type" value="Genomic_DNA"/>
</dbReference>
<dbReference type="PANTHER" id="PTHR33116">
    <property type="entry name" value="REVERSE TRANSCRIPTASE ZINC-BINDING DOMAIN-CONTAINING PROTEIN-RELATED-RELATED"/>
    <property type="match status" value="1"/>
</dbReference>
<accession>A0AAW0KUM3</accession>
<evidence type="ECO:0000313" key="2">
    <source>
        <dbReference type="Proteomes" id="UP000237347"/>
    </source>
</evidence>
<keyword evidence="2" id="KW-1185">Reference proteome</keyword>
<evidence type="ECO:0000313" key="1">
    <source>
        <dbReference type="EMBL" id="KAK7842535.1"/>
    </source>
</evidence>
<dbReference type="AlphaFoldDB" id="A0AAW0KUM3"/>
<comment type="caution">
    <text evidence="1">The sequence shown here is derived from an EMBL/GenBank/DDBJ whole genome shotgun (WGS) entry which is preliminary data.</text>
</comment>
<gene>
    <name evidence="1" type="ORF">CFP56_013605</name>
</gene>
<reference evidence="1 2" key="1">
    <citation type="journal article" date="2018" name="Sci. Data">
        <title>The draft genome sequence of cork oak.</title>
        <authorList>
            <person name="Ramos A.M."/>
            <person name="Usie A."/>
            <person name="Barbosa P."/>
            <person name="Barros P.M."/>
            <person name="Capote T."/>
            <person name="Chaves I."/>
            <person name="Simoes F."/>
            <person name="Abreu I."/>
            <person name="Carrasquinho I."/>
            <person name="Faro C."/>
            <person name="Guimaraes J.B."/>
            <person name="Mendonca D."/>
            <person name="Nobrega F."/>
            <person name="Rodrigues L."/>
            <person name="Saibo N.J.M."/>
            <person name="Varela M.C."/>
            <person name="Egas C."/>
            <person name="Matos J."/>
            <person name="Miguel C.M."/>
            <person name="Oliveira M.M."/>
            <person name="Ricardo C.P."/>
            <person name="Goncalves S."/>
        </authorList>
    </citation>
    <scope>NUCLEOTIDE SEQUENCE [LARGE SCALE GENOMIC DNA]</scope>
    <source>
        <strain evidence="2">cv. HL8</strain>
    </source>
</reference>
<proteinExistence type="predicted"/>
<name>A0AAW0KUM3_QUESU</name>
<dbReference type="PANTHER" id="PTHR33116:SF86">
    <property type="entry name" value="REVERSE TRANSCRIPTASE DOMAIN-CONTAINING PROTEIN"/>
    <property type="match status" value="1"/>
</dbReference>
<organism evidence="1 2">
    <name type="scientific">Quercus suber</name>
    <name type="common">Cork oak</name>
    <dbReference type="NCBI Taxonomy" id="58331"/>
    <lineage>
        <taxon>Eukaryota</taxon>
        <taxon>Viridiplantae</taxon>
        <taxon>Streptophyta</taxon>
        <taxon>Embryophyta</taxon>
        <taxon>Tracheophyta</taxon>
        <taxon>Spermatophyta</taxon>
        <taxon>Magnoliopsida</taxon>
        <taxon>eudicotyledons</taxon>
        <taxon>Gunneridae</taxon>
        <taxon>Pentapetalae</taxon>
        <taxon>rosids</taxon>
        <taxon>fabids</taxon>
        <taxon>Fagales</taxon>
        <taxon>Fagaceae</taxon>
        <taxon>Quercus</taxon>
    </lineage>
</organism>